<evidence type="ECO:0000256" key="4">
    <source>
        <dbReference type="ARBA" id="ARBA00022840"/>
    </source>
</evidence>
<dbReference type="InterPro" id="IPR020845">
    <property type="entry name" value="AMP-binding_CS"/>
</dbReference>
<dbReference type="GO" id="GO:0003987">
    <property type="term" value="F:acetate-CoA ligase activity"/>
    <property type="evidence" value="ECO:0007669"/>
    <property type="project" value="UniProtKB-UniRule"/>
</dbReference>
<dbReference type="PANTHER" id="PTHR24095:SF14">
    <property type="entry name" value="ACETYL-COENZYME A SYNTHETASE 1"/>
    <property type="match status" value="1"/>
</dbReference>
<evidence type="ECO:0000313" key="9">
    <source>
        <dbReference type="EMBL" id="OUS41910.1"/>
    </source>
</evidence>
<dbReference type="Proteomes" id="UP000195557">
    <property type="component" value="Unassembled WGS sequence"/>
</dbReference>
<feature type="domain" description="AMP-binding enzyme C-terminal" evidence="7">
    <location>
        <begin position="531"/>
        <end position="609"/>
    </location>
</feature>
<dbReference type="GO" id="GO:0016208">
    <property type="term" value="F:AMP binding"/>
    <property type="evidence" value="ECO:0007669"/>
    <property type="project" value="InterPro"/>
</dbReference>
<accession>A0A1Y5HXL1</accession>
<dbReference type="NCBIfam" id="NF001208">
    <property type="entry name" value="PRK00174.1"/>
    <property type="match status" value="1"/>
</dbReference>
<comment type="catalytic activity">
    <reaction evidence="5">
        <text>acetate + ATP + CoA = acetyl-CoA + AMP + diphosphate</text>
        <dbReference type="Rhea" id="RHEA:23176"/>
        <dbReference type="ChEBI" id="CHEBI:30089"/>
        <dbReference type="ChEBI" id="CHEBI:30616"/>
        <dbReference type="ChEBI" id="CHEBI:33019"/>
        <dbReference type="ChEBI" id="CHEBI:57287"/>
        <dbReference type="ChEBI" id="CHEBI:57288"/>
        <dbReference type="ChEBI" id="CHEBI:456215"/>
        <dbReference type="EC" id="6.2.1.1"/>
    </reaction>
</comment>
<dbReference type="Pfam" id="PF13193">
    <property type="entry name" value="AMP-binding_C"/>
    <property type="match status" value="1"/>
</dbReference>
<gene>
    <name evidence="9" type="ORF">BE221DRAFT_196331</name>
</gene>
<dbReference type="InterPro" id="IPR000873">
    <property type="entry name" value="AMP-dep_synth/lig_dom"/>
</dbReference>
<sequence>MFVPKTGLKTYEEYEDLYRTSIEKPGEFWSKIAEEFYWETRWQPDSVVNSNLDLQKDRVKHSWFTGARTNMAWNCIEANINKGLGDSAAFIWEGNSPDEEARITYIELQNEVNKLANWLKEVGVKIGDRVVIYLPMLLELPISMLACARIGAIHSVVFAGFSADSLSQRILDSQSNVLLTCNAVMRGSKCINLKSIVDDALRLCHSVGFDLKHCLCLQNERLPGYMNSLVTERDKNWRKVLEDMSTECETCWMDAEAPLFMLYTSGSTGKPKGVVHSTGGYMVYAATTTKYVFDVSPGDIFWCTADCGWITGHTYLTYGPLLNGATSVVFEGVPNFPDCGRCWSIIDKYGVQVFYTAPTLLRSLQREGDEIVKMYSRASLRILGSVGEPINPETWQWYHDVVGDGRCAVVDTWWQTETGGHLLTPLPGIFMEKPGCATLPFFGVEPVILSTAGEEMQGEAEGLLCFKRAWPSIMRTIYGDHSRYETTYFAPFNGYYVSGDGARRDSDGYYWITGRVDDVINVSGHRIGSAEVESALVTHAACIEAAVVGIEHDIKGQAIYAFVTVMPGMQCDDALRKELITCVRSVIGPFAAPDVIHYALGLPKTRSGKILRRILRKIANNDLTNLGDTSTLADPSVVEALIKSR</sequence>
<organism evidence="9">
    <name type="scientific">Ostreococcus tauri</name>
    <name type="common">Marine green alga</name>
    <dbReference type="NCBI Taxonomy" id="70448"/>
    <lineage>
        <taxon>Eukaryota</taxon>
        <taxon>Viridiplantae</taxon>
        <taxon>Chlorophyta</taxon>
        <taxon>Mamiellophyceae</taxon>
        <taxon>Mamiellales</taxon>
        <taxon>Bathycoccaceae</taxon>
        <taxon>Ostreococcus</taxon>
    </lineage>
</organism>
<evidence type="ECO:0000256" key="3">
    <source>
        <dbReference type="ARBA" id="ARBA00022741"/>
    </source>
</evidence>
<dbReference type="PANTHER" id="PTHR24095">
    <property type="entry name" value="ACETYL-COENZYME A SYNTHETASE"/>
    <property type="match status" value="1"/>
</dbReference>
<dbReference type="GO" id="GO:0019427">
    <property type="term" value="P:acetyl-CoA biosynthetic process from acetate"/>
    <property type="evidence" value="ECO:0007669"/>
    <property type="project" value="InterPro"/>
</dbReference>
<protein>
    <recommendedName>
        <fullName evidence="5">Acetyl-coenzyme A synthetase</fullName>
        <ecNumber evidence="5">6.2.1.1</ecNumber>
    </recommendedName>
</protein>
<dbReference type="Gene3D" id="3.40.50.12780">
    <property type="entry name" value="N-terminal domain of ligase-like"/>
    <property type="match status" value="1"/>
</dbReference>
<keyword evidence="4 5" id="KW-0067">ATP-binding</keyword>
<dbReference type="InterPro" id="IPR032387">
    <property type="entry name" value="ACAS_N"/>
</dbReference>
<dbReference type="InterPro" id="IPR042099">
    <property type="entry name" value="ANL_N_sf"/>
</dbReference>
<dbReference type="Gene3D" id="3.30.300.30">
    <property type="match status" value="1"/>
</dbReference>
<feature type="domain" description="AMP-dependent synthetase/ligase" evidence="6">
    <location>
        <begin position="85"/>
        <end position="476"/>
    </location>
</feature>
<dbReference type="FunFam" id="3.40.50.12780:FF:000001">
    <property type="entry name" value="Acetyl-coenzyme A synthetase"/>
    <property type="match status" value="1"/>
</dbReference>
<dbReference type="InterPro" id="IPR025110">
    <property type="entry name" value="AMP-bd_C"/>
</dbReference>
<dbReference type="PROSITE" id="PS00455">
    <property type="entry name" value="AMP_BINDING"/>
    <property type="match status" value="1"/>
</dbReference>
<dbReference type="FunFam" id="3.30.300.30:FF:000004">
    <property type="entry name" value="Acetyl-coenzyme A synthetase"/>
    <property type="match status" value="1"/>
</dbReference>
<reference evidence="9" key="1">
    <citation type="submission" date="2017-04" db="EMBL/GenBank/DDBJ databases">
        <title>Population genomics of picophytoplankton unveils novel chromosome hypervariability.</title>
        <authorList>
            <consortium name="DOE Joint Genome Institute"/>
            <person name="Blanc-Mathieu R."/>
            <person name="Krasovec M."/>
            <person name="Hebrard M."/>
            <person name="Yau S."/>
            <person name="Desgranges E."/>
            <person name="Martin J."/>
            <person name="Schackwitz W."/>
            <person name="Kuo A."/>
            <person name="Salin G."/>
            <person name="Donnadieu C."/>
            <person name="Desdevises Y."/>
            <person name="Sanchez-Ferandin S."/>
            <person name="Moreau H."/>
            <person name="Rivals E."/>
            <person name="Grigoriev I.V."/>
            <person name="Grimsley N."/>
            <person name="Eyre-Walker A."/>
            <person name="Piganeau G."/>
        </authorList>
    </citation>
    <scope>NUCLEOTIDE SEQUENCE [LARGE SCALE GENOMIC DNA]</scope>
    <source>
        <strain evidence="9">RCC 1115</strain>
    </source>
</reference>
<feature type="domain" description="Acetyl-coenzyme A synthetase N-terminal" evidence="8">
    <location>
        <begin position="14"/>
        <end position="75"/>
    </location>
</feature>
<evidence type="ECO:0000259" key="6">
    <source>
        <dbReference type="Pfam" id="PF00501"/>
    </source>
</evidence>
<dbReference type="EMBL" id="KZ155839">
    <property type="protein sequence ID" value="OUS41910.1"/>
    <property type="molecule type" value="Genomic_DNA"/>
</dbReference>
<evidence type="ECO:0000256" key="2">
    <source>
        <dbReference type="ARBA" id="ARBA00022598"/>
    </source>
</evidence>
<keyword evidence="2 5" id="KW-0436">Ligase</keyword>
<evidence type="ECO:0000259" key="7">
    <source>
        <dbReference type="Pfam" id="PF13193"/>
    </source>
</evidence>
<comment type="similarity">
    <text evidence="1 5">Belongs to the ATP-dependent AMP-binding enzyme family.</text>
</comment>
<keyword evidence="3 5" id="KW-0547">Nucleotide-binding</keyword>
<dbReference type="GO" id="GO:0005524">
    <property type="term" value="F:ATP binding"/>
    <property type="evidence" value="ECO:0007669"/>
    <property type="project" value="UniProtKB-UniRule"/>
</dbReference>
<dbReference type="Pfam" id="PF00501">
    <property type="entry name" value="AMP-binding"/>
    <property type="match status" value="1"/>
</dbReference>
<dbReference type="InterPro" id="IPR011904">
    <property type="entry name" value="Ac_CoA_lig"/>
</dbReference>
<evidence type="ECO:0000256" key="5">
    <source>
        <dbReference type="RuleBase" id="RU361147"/>
    </source>
</evidence>
<name>A0A1Y5HXL1_OSTTA</name>
<dbReference type="AlphaFoldDB" id="A0A1Y5HXL1"/>
<proteinExistence type="inferred from homology"/>
<dbReference type="CDD" id="cd05966">
    <property type="entry name" value="ACS"/>
    <property type="match status" value="1"/>
</dbReference>
<dbReference type="NCBIfam" id="TIGR02188">
    <property type="entry name" value="Ac_CoA_lig_AcsA"/>
    <property type="match status" value="1"/>
</dbReference>
<evidence type="ECO:0000256" key="1">
    <source>
        <dbReference type="ARBA" id="ARBA00006432"/>
    </source>
</evidence>
<dbReference type="EC" id="6.2.1.1" evidence="5"/>
<dbReference type="InterPro" id="IPR045851">
    <property type="entry name" value="AMP-bd_C_sf"/>
</dbReference>
<dbReference type="Pfam" id="PF16177">
    <property type="entry name" value="ACAS_N"/>
    <property type="match status" value="1"/>
</dbReference>
<dbReference type="SUPFAM" id="SSF56801">
    <property type="entry name" value="Acetyl-CoA synthetase-like"/>
    <property type="match status" value="1"/>
</dbReference>
<evidence type="ECO:0000259" key="8">
    <source>
        <dbReference type="Pfam" id="PF16177"/>
    </source>
</evidence>